<organism evidence="2 3">
    <name type="scientific">Streptomyces chartreusis</name>
    <dbReference type="NCBI Taxonomy" id="1969"/>
    <lineage>
        <taxon>Bacteria</taxon>
        <taxon>Bacillati</taxon>
        <taxon>Actinomycetota</taxon>
        <taxon>Actinomycetes</taxon>
        <taxon>Kitasatosporales</taxon>
        <taxon>Streptomycetaceae</taxon>
        <taxon>Streptomyces</taxon>
    </lineage>
</organism>
<keyword evidence="3" id="KW-1185">Reference proteome</keyword>
<proteinExistence type="predicted"/>
<reference evidence="2 3" key="1">
    <citation type="submission" date="2020-06" db="EMBL/GenBank/DDBJ databases">
        <title>Genome mining for natural products.</title>
        <authorList>
            <person name="Zhang B."/>
            <person name="Shi J."/>
            <person name="Ge H."/>
        </authorList>
    </citation>
    <scope>NUCLEOTIDE SEQUENCE [LARGE SCALE GENOMIC DNA]</scope>
    <source>
        <strain evidence="2 3">NA02069</strain>
    </source>
</reference>
<gene>
    <name evidence="2" type="ORF">HUT05_09920</name>
</gene>
<dbReference type="AlphaFoldDB" id="A0A7H8T3L8"/>
<dbReference type="Proteomes" id="UP000509418">
    <property type="component" value="Chromosome"/>
</dbReference>
<feature type="region of interest" description="Disordered" evidence="1">
    <location>
        <begin position="54"/>
        <end position="75"/>
    </location>
</feature>
<sequence>MTRAEAILALFEAIDGFHNSWRIQQRLGYLSPIEFEEKHYAKQGAPERVNLKPCQPLVTSGSRPLAQRGNLTPAR</sequence>
<dbReference type="EMBL" id="CP056041">
    <property type="protein sequence ID" value="QKZ17632.1"/>
    <property type="molecule type" value="Genomic_DNA"/>
</dbReference>
<evidence type="ECO:0008006" key="4">
    <source>
        <dbReference type="Google" id="ProtNLM"/>
    </source>
</evidence>
<protein>
    <recommendedName>
        <fullName evidence="4">IS3 family transposase</fullName>
    </recommendedName>
</protein>
<evidence type="ECO:0000313" key="3">
    <source>
        <dbReference type="Proteomes" id="UP000509418"/>
    </source>
</evidence>
<name>A0A7H8T3L8_STRCX</name>
<evidence type="ECO:0000256" key="1">
    <source>
        <dbReference type="SAM" id="MobiDB-lite"/>
    </source>
</evidence>
<dbReference type="GO" id="GO:0015074">
    <property type="term" value="P:DNA integration"/>
    <property type="evidence" value="ECO:0007669"/>
    <property type="project" value="InterPro"/>
</dbReference>
<accession>A0A7H8T3L8</accession>
<evidence type="ECO:0000313" key="2">
    <source>
        <dbReference type="EMBL" id="QKZ17632.1"/>
    </source>
</evidence>
<dbReference type="RefSeq" id="WP_176574876.1">
    <property type="nucleotide sequence ID" value="NZ_CBDRGH010000020.1"/>
</dbReference>